<dbReference type="InterPro" id="IPR013106">
    <property type="entry name" value="Ig_V-set"/>
</dbReference>
<gene>
    <name evidence="5" type="ORF">AMELA_G00127050</name>
</gene>
<organism evidence="5 6">
    <name type="scientific">Ameiurus melas</name>
    <name type="common">Black bullhead</name>
    <name type="synonym">Silurus melas</name>
    <dbReference type="NCBI Taxonomy" id="219545"/>
    <lineage>
        <taxon>Eukaryota</taxon>
        <taxon>Metazoa</taxon>
        <taxon>Chordata</taxon>
        <taxon>Craniata</taxon>
        <taxon>Vertebrata</taxon>
        <taxon>Euteleostomi</taxon>
        <taxon>Actinopterygii</taxon>
        <taxon>Neopterygii</taxon>
        <taxon>Teleostei</taxon>
        <taxon>Ostariophysi</taxon>
        <taxon>Siluriformes</taxon>
        <taxon>Ictaluridae</taxon>
        <taxon>Ameiurus</taxon>
    </lineage>
</organism>
<comment type="caution">
    <text evidence="5">The sequence shown here is derived from an EMBL/GenBank/DDBJ whole genome shotgun (WGS) entry which is preliminary data.</text>
</comment>
<dbReference type="PANTHER" id="PTHR23268">
    <property type="entry name" value="T-CELL RECEPTOR BETA CHAIN"/>
    <property type="match status" value="1"/>
</dbReference>
<dbReference type="SUPFAM" id="SSF48726">
    <property type="entry name" value="Immunoglobulin"/>
    <property type="match status" value="1"/>
</dbReference>
<dbReference type="Pfam" id="PF07686">
    <property type="entry name" value="V-set"/>
    <property type="match status" value="1"/>
</dbReference>
<name>A0A7J6AN91_AMEME</name>
<accession>A0A7J6AN91</accession>
<dbReference type="GO" id="GO:0007166">
    <property type="term" value="P:cell surface receptor signaling pathway"/>
    <property type="evidence" value="ECO:0007669"/>
    <property type="project" value="TreeGrafter"/>
</dbReference>
<dbReference type="InterPro" id="IPR036179">
    <property type="entry name" value="Ig-like_dom_sf"/>
</dbReference>
<dbReference type="PANTHER" id="PTHR23268:SF102">
    <property type="entry name" value="IMMUNOGLOBULIN V-SET DOMAIN-CONTAINING PROTEIN"/>
    <property type="match status" value="1"/>
</dbReference>
<feature type="non-terminal residue" evidence="5">
    <location>
        <position position="1"/>
    </location>
</feature>
<dbReference type="Proteomes" id="UP000593565">
    <property type="component" value="Unassembled WGS sequence"/>
</dbReference>
<keyword evidence="6" id="KW-1185">Reference proteome</keyword>
<evidence type="ECO:0000256" key="2">
    <source>
        <dbReference type="ARBA" id="ARBA00022859"/>
    </source>
</evidence>
<sequence length="113" mass="13114">WIWAYWLCIVLTLLSSLSDCVQFEQPSDLIKNLKDNVKISCKHNDNNLDVMLWYHQWRESPTMALIGYSYSRIPPNNEPGYPDTSFKQTRIDAVTGDLTIFNLNVSDSAVYYC</sequence>
<dbReference type="InterPro" id="IPR050413">
    <property type="entry name" value="TCR_beta_variable"/>
</dbReference>
<evidence type="ECO:0000256" key="1">
    <source>
        <dbReference type="ARBA" id="ARBA00022729"/>
    </source>
</evidence>
<dbReference type="GO" id="GO:0005886">
    <property type="term" value="C:plasma membrane"/>
    <property type="evidence" value="ECO:0007669"/>
    <property type="project" value="TreeGrafter"/>
</dbReference>
<dbReference type="InterPro" id="IPR013783">
    <property type="entry name" value="Ig-like_fold"/>
</dbReference>
<keyword evidence="1 3" id="KW-0732">Signal</keyword>
<evidence type="ECO:0000313" key="5">
    <source>
        <dbReference type="EMBL" id="KAF4084285.1"/>
    </source>
</evidence>
<dbReference type="GO" id="GO:0002376">
    <property type="term" value="P:immune system process"/>
    <property type="evidence" value="ECO:0007669"/>
    <property type="project" value="UniProtKB-KW"/>
</dbReference>
<protein>
    <recommendedName>
        <fullName evidence="4">Immunoglobulin V-set domain-containing protein</fullName>
    </recommendedName>
</protein>
<evidence type="ECO:0000259" key="4">
    <source>
        <dbReference type="Pfam" id="PF07686"/>
    </source>
</evidence>
<reference evidence="5 6" key="1">
    <citation type="submission" date="2020-02" db="EMBL/GenBank/DDBJ databases">
        <title>A chromosome-scale genome assembly of the black bullhead catfish (Ameiurus melas).</title>
        <authorList>
            <person name="Wen M."/>
            <person name="Zham M."/>
            <person name="Cabau C."/>
            <person name="Klopp C."/>
            <person name="Donnadieu C."/>
            <person name="Roques C."/>
            <person name="Bouchez O."/>
            <person name="Lampietro C."/>
            <person name="Jouanno E."/>
            <person name="Herpin A."/>
            <person name="Louis A."/>
            <person name="Berthelot C."/>
            <person name="Parey E."/>
            <person name="Roest-Crollius H."/>
            <person name="Braasch I."/>
            <person name="Postlethwait J."/>
            <person name="Robinson-Rechavi M."/>
            <person name="Echchiki A."/>
            <person name="Begum T."/>
            <person name="Montfort J."/>
            <person name="Schartl M."/>
            <person name="Bobe J."/>
            <person name="Guiguen Y."/>
        </authorList>
    </citation>
    <scope>NUCLEOTIDE SEQUENCE [LARGE SCALE GENOMIC DNA]</scope>
    <source>
        <strain evidence="5">M_S1</strain>
        <tissue evidence="5">Blood</tissue>
    </source>
</reference>
<proteinExistence type="predicted"/>
<dbReference type="Gene3D" id="2.60.40.10">
    <property type="entry name" value="Immunoglobulins"/>
    <property type="match status" value="1"/>
</dbReference>
<feature type="domain" description="Immunoglobulin V-set" evidence="4">
    <location>
        <begin position="25"/>
        <end position="113"/>
    </location>
</feature>
<keyword evidence="2" id="KW-0391">Immunity</keyword>
<feature type="chain" id="PRO_5029484369" description="Immunoglobulin V-set domain-containing protein" evidence="3">
    <location>
        <begin position="24"/>
        <end position="113"/>
    </location>
</feature>
<dbReference type="AlphaFoldDB" id="A0A7J6AN91"/>
<evidence type="ECO:0000313" key="6">
    <source>
        <dbReference type="Proteomes" id="UP000593565"/>
    </source>
</evidence>
<evidence type="ECO:0000256" key="3">
    <source>
        <dbReference type="SAM" id="SignalP"/>
    </source>
</evidence>
<dbReference type="EMBL" id="JAAGNN010000010">
    <property type="protein sequence ID" value="KAF4084285.1"/>
    <property type="molecule type" value="Genomic_DNA"/>
</dbReference>
<feature type="signal peptide" evidence="3">
    <location>
        <begin position="1"/>
        <end position="23"/>
    </location>
</feature>
<feature type="non-terminal residue" evidence="5">
    <location>
        <position position="113"/>
    </location>
</feature>